<dbReference type="GO" id="GO:0042597">
    <property type="term" value="C:periplasmic space"/>
    <property type="evidence" value="ECO:0007669"/>
    <property type="project" value="UniProtKB-SubCell"/>
</dbReference>
<dbReference type="SUPFAM" id="SSF53850">
    <property type="entry name" value="Periplasmic binding protein-like II"/>
    <property type="match status" value="1"/>
</dbReference>
<dbReference type="Pfam" id="PF09084">
    <property type="entry name" value="NMT1"/>
    <property type="match status" value="1"/>
</dbReference>
<name>A0AAW0QH77_9PEZI</name>
<feature type="domain" description="SsuA/THI5-like" evidence="4">
    <location>
        <begin position="34"/>
        <end position="174"/>
    </location>
</feature>
<dbReference type="Gene3D" id="3.40.190.10">
    <property type="entry name" value="Periplasmic binding protein-like II"/>
    <property type="match status" value="1"/>
</dbReference>
<evidence type="ECO:0000259" key="4">
    <source>
        <dbReference type="Pfam" id="PF09084"/>
    </source>
</evidence>
<dbReference type="PANTHER" id="PTHR30024:SF47">
    <property type="entry name" value="TAURINE-BINDING PERIPLASMIC PROTEIN"/>
    <property type="match status" value="1"/>
</dbReference>
<dbReference type="InterPro" id="IPR015168">
    <property type="entry name" value="SsuA/THI5"/>
</dbReference>
<evidence type="ECO:0000313" key="5">
    <source>
        <dbReference type="EMBL" id="KAK8104902.1"/>
    </source>
</evidence>
<dbReference type="PANTHER" id="PTHR30024">
    <property type="entry name" value="ALIPHATIC SULFONATES-BINDING PROTEIN-RELATED"/>
    <property type="match status" value="1"/>
</dbReference>
<protein>
    <recommendedName>
        <fullName evidence="4">SsuA/THI5-like domain-containing protein</fullName>
    </recommendedName>
</protein>
<comment type="subcellular location">
    <subcellularLocation>
        <location evidence="1">Periplasm</location>
    </subcellularLocation>
</comment>
<accession>A0AAW0QH77</accession>
<reference evidence="5 6" key="1">
    <citation type="submission" date="2023-01" db="EMBL/GenBank/DDBJ databases">
        <title>Analysis of 21 Apiospora genomes using comparative genomics revels a genus with tremendous synthesis potential of carbohydrate active enzymes and secondary metabolites.</title>
        <authorList>
            <person name="Sorensen T."/>
        </authorList>
    </citation>
    <scope>NUCLEOTIDE SEQUENCE [LARGE SCALE GENOMIC DNA]</scope>
    <source>
        <strain evidence="5 6">CBS 117206</strain>
    </source>
</reference>
<evidence type="ECO:0000313" key="6">
    <source>
        <dbReference type="Proteomes" id="UP001392437"/>
    </source>
</evidence>
<comment type="caution">
    <text evidence="5">The sequence shown here is derived from an EMBL/GenBank/DDBJ whole genome shotgun (WGS) entry which is preliminary data.</text>
</comment>
<dbReference type="Proteomes" id="UP001392437">
    <property type="component" value="Unassembled WGS sequence"/>
</dbReference>
<proteinExistence type="inferred from homology"/>
<dbReference type="AlphaFoldDB" id="A0AAW0QH77"/>
<comment type="similarity">
    <text evidence="2">Belongs to the bacterial solute-binding protein SsuA/TauA family.</text>
</comment>
<keyword evidence="6" id="KW-1185">Reference proteome</keyword>
<evidence type="ECO:0000256" key="1">
    <source>
        <dbReference type="ARBA" id="ARBA00004418"/>
    </source>
</evidence>
<organism evidence="5 6">
    <name type="scientific">Apiospora kogelbergensis</name>
    <dbReference type="NCBI Taxonomy" id="1337665"/>
    <lineage>
        <taxon>Eukaryota</taxon>
        <taxon>Fungi</taxon>
        <taxon>Dikarya</taxon>
        <taxon>Ascomycota</taxon>
        <taxon>Pezizomycotina</taxon>
        <taxon>Sordariomycetes</taxon>
        <taxon>Xylariomycetidae</taxon>
        <taxon>Amphisphaeriales</taxon>
        <taxon>Apiosporaceae</taxon>
        <taxon>Apiospora</taxon>
    </lineage>
</organism>
<dbReference type="EMBL" id="JAQQWP010000008">
    <property type="protein sequence ID" value="KAK8104902.1"/>
    <property type="molecule type" value="Genomic_DNA"/>
</dbReference>
<evidence type="ECO:0000256" key="2">
    <source>
        <dbReference type="ARBA" id="ARBA00010742"/>
    </source>
</evidence>
<keyword evidence="3" id="KW-0732">Signal</keyword>
<sequence>MKIAKLGWPLGVVGLSGGVRVTTPIAYASFVKSATYSIANQLGYFVNEGLDVTYTQVPNSSFAYDGLLAGTYDILTGTIDNAVNLVFNSKASLTVLGQLDQGSDIVLAATSAIGTVQDLRGKPIMVDAALSGYSFVLRRLLSFYGLQYGTDYSFQVVGGTPLRYQALLDGHLSNGSAVYATMLTYPYTAFLAGGAQANASSGVQVLARVADFVAPFSSQALTVRTSTVANVDTTGYNAIVAFVRAMLCANRLLADPLRRDQAQDAIAAELGVDETTAGRELAAATDPVTGETAQADFQVSRVGLWNAIGIRDRFGGFAGAASGFDFVEALPGLIDYRVRDAARLTANCK</sequence>
<gene>
    <name evidence="5" type="ORF">PG999_008261</name>
</gene>
<dbReference type="GO" id="GO:0042918">
    <property type="term" value="P:alkanesulfonate transmembrane transport"/>
    <property type="evidence" value="ECO:0007669"/>
    <property type="project" value="TreeGrafter"/>
</dbReference>
<evidence type="ECO:0000256" key="3">
    <source>
        <dbReference type="ARBA" id="ARBA00022729"/>
    </source>
</evidence>